<dbReference type="Pfam" id="PF03631">
    <property type="entry name" value="Virul_fac_BrkB"/>
    <property type="match status" value="1"/>
</dbReference>
<organism evidence="8 9">
    <name type="scientific">Pseudonocardia bannensis</name>
    <dbReference type="NCBI Taxonomy" id="630973"/>
    <lineage>
        <taxon>Bacteria</taxon>
        <taxon>Bacillati</taxon>
        <taxon>Actinomycetota</taxon>
        <taxon>Actinomycetes</taxon>
        <taxon>Pseudonocardiales</taxon>
        <taxon>Pseudonocardiaceae</taxon>
        <taxon>Pseudonocardia</taxon>
    </lineage>
</organism>
<proteinExistence type="predicted"/>
<feature type="transmembrane region" description="Helical" evidence="7">
    <location>
        <begin position="41"/>
        <end position="70"/>
    </location>
</feature>
<dbReference type="PANTHER" id="PTHR30213">
    <property type="entry name" value="INNER MEMBRANE PROTEIN YHJD"/>
    <property type="match status" value="1"/>
</dbReference>
<evidence type="ECO:0000256" key="6">
    <source>
        <dbReference type="SAM" id="MobiDB-lite"/>
    </source>
</evidence>
<feature type="transmembrane region" description="Helical" evidence="7">
    <location>
        <begin position="261"/>
        <end position="283"/>
    </location>
</feature>
<dbReference type="NCBIfam" id="TIGR00765">
    <property type="entry name" value="yihY_not_rbn"/>
    <property type="match status" value="1"/>
</dbReference>
<dbReference type="Proteomes" id="UP000586918">
    <property type="component" value="Unassembled WGS sequence"/>
</dbReference>
<evidence type="ECO:0000256" key="2">
    <source>
        <dbReference type="ARBA" id="ARBA00022475"/>
    </source>
</evidence>
<evidence type="ECO:0000256" key="5">
    <source>
        <dbReference type="ARBA" id="ARBA00023136"/>
    </source>
</evidence>
<gene>
    <name evidence="8" type="ORF">HF519_09120</name>
</gene>
<feature type="region of interest" description="Disordered" evidence="6">
    <location>
        <begin position="291"/>
        <end position="321"/>
    </location>
</feature>
<dbReference type="EMBL" id="JAAXKZ010000023">
    <property type="protein sequence ID" value="NMH91739.1"/>
    <property type="molecule type" value="Genomic_DNA"/>
</dbReference>
<dbReference type="PIRSF" id="PIRSF035875">
    <property type="entry name" value="RNase_BN"/>
    <property type="match status" value="1"/>
</dbReference>
<feature type="transmembrane region" description="Helical" evidence="7">
    <location>
        <begin position="114"/>
        <end position="139"/>
    </location>
</feature>
<feature type="transmembrane region" description="Helical" evidence="7">
    <location>
        <begin position="151"/>
        <end position="175"/>
    </location>
</feature>
<dbReference type="AlphaFoldDB" id="A0A848DGR6"/>
<evidence type="ECO:0000256" key="7">
    <source>
        <dbReference type="SAM" id="Phobius"/>
    </source>
</evidence>
<dbReference type="InterPro" id="IPR017039">
    <property type="entry name" value="Virul_fac_BrkB"/>
</dbReference>
<dbReference type="PANTHER" id="PTHR30213:SF0">
    <property type="entry name" value="UPF0761 MEMBRANE PROTEIN YIHY"/>
    <property type="match status" value="1"/>
</dbReference>
<feature type="transmembrane region" description="Helical" evidence="7">
    <location>
        <begin position="195"/>
        <end position="215"/>
    </location>
</feature>
<evidence type="ECO:0000256" key="1">
    <source>
        <dbReference type="ARBA" id="ARBA00004651"/>
    </source>
</evidence>
<accession>A0A848DGR6</accession>
<feature type="compositionally biased region" description="Basic and acidic residues" evidence="6">
    <location>
        <begin position="291"/>
        <end position="302"/>
    </location>
</feature>
<evidence type="ECO:0000256" key="3">
    <source>
        <dbReference type="ARBA" id="ARBA00022692"/>
    </source>
</evidence>
<keyword evidence="9" id="KW-1185">Reference proteome</keyword>
<keyword evidence="2" id="KW-1003">Cell membrane</keyword>
<keyword evidence="5 7" id="KW-0472">Membrane</keyword>
<keyword evidence="4 7" id="KW-1133">Transmembrane helix</keyword>
<keyword evidence="3 7" id="KW-0812">Transmembrane</keyword>
<name>A0A848DGR6_9PSEU</name>
<reference evidence="8 9" key="1">
    <citation type="submission" date="2020-04" db="EMBL/GenBank/DDBJ databases">
        <authorList>
            <person name="Klaysubun C."/>
            <person name="Duangmal K."/>
            <person name="Lipun K."/>
        </authorList>
    </citation>
    <scope>NUCLEOTIDE SEQUENCE [LARGE SCALE GENOMIC DNA]</scope>
    <source>
        <strain evidence="8 9">DSM 45300</strain>
    </source>
</reference>
<protein>
    <submittedName>
        <fullName evidence="8">YihY/virulence factor BrkB family protein</fullName>
    </submittedName>
</protein>
<comment type="subcellular location">
    <subcellularLocation>
        <location evidence="1">Cell membrane</location>
        <topology evidence="1">Multi-pass membrane protein</topology>
    </subcellularLocation>
</comment>
<dbReference type="GO" id="GO:0005886">
    <property type="term" value="C:plasma membrane"/>
    <property type="evidence" value="ECO:0007669"/>
    <property type="project" value="UniProtKB-SubCell"/>
</dbReference>
<dbReference type="RefSeq" id="WP_169412131.1">
    <property type="nucleotide sequence ID" value="NZ_JAAXKZ010000023.1"/>
</dbReference>
<evidence type="ECO:0000313" key="8">
    <source>
        <dbReference type="EMBL" id="NMH91739.1"/>
    </source>
</evidence>
<comment type="caution">
    <text evidence="8">The sequence shown here is derived from an EMBL/GenBank/DDBJ whole genome shotgun (WGS) entry which is preliminary data.</text>
</comment>
<sequence length="321" mass="33954">MAAEHAERLPGQKAETPLEIPPRGWWQVLKRAFQDSSADNVAVLAGGVAFFAFLAVFPSIIAALTVYGLVADPAQVAQQVQSLSGVLPEDARRLLTDQLAAVTGSSSRSLSLGLIVSVLAALWSASTAMVYLVTAISLVYDEQEKRGFLKLRLIGVGLALGGAVFVLVTLVLIGVVPAALEDLGLGPVGTVLAQVARWVLLIGLLLLGLALIYRIAPDRDPPRFRWVTPGAVVATALWVLGTAGFSLYVNSFGNYNKTYGALAGVVVFMLWVYLTSYIVLLGAEVNAEAERQTVQDTTRGEPEPMGTRGAVAADTLAEPPD</sequence>
<evidence type="ECO:0000313" key="9">
    <source>
        <dbReference type="Proteomes" id="UP000586918"/>
    </source>
</evidence>
<feature type="transmembrane region" description="Helical" evidence="7">
    <location>
        <begin position="227"/>
        <end position="249"/>
    </location>
</feature>
<evidence type="ECO:0000256" key="4">
    <source>
        <dbReference type="ARBA" id="ARBA00022989"/>
    </source>
</evidence>